<proteinExistence type="predicted"/>
<organism evidence="2 3">
    <name type="scientific">Ornithinibacillus hominis</name>
    <dbReference type="NCBI Taxonomy" id="2763055"/>
    <lineage>
        <taxon>Bacteria</taxon>
        <taxon>Bacillati</taxon>
        <taxon>Bacillota</taxon>
        <taxon>Bacilli</taxon>
        <taxon>Bacillales</taxon>
        <taxon>Bacillaceae</taxon>
        <taxon>Ornithinibacillus</taxon>
    </lineage>
</organism>
<feature type="domain" description="RNA polymerase sigma factor 70 region 4 type 2" evidence="1">
    <location>
        <begin position="107"/>
        <end position="157"/>
    </location>
</feature>
<dbReference type="SUPFAM" id="SSF88659">
    <property type="entry name" value="Sigma3 and sigma4 domains of RNA polymerase sigma factors"/>
    <property type="match status" value="1"/>
</dbReference>
<accession>A0A923L7N1</accession>
<evidence type="ECO:0000313" key="2">
    <source>
        <dbReference type="EMBL" id="MBC5637855.1"/>
    </source>
</evidence>
<dbReference type="RefSeq" id="WP_186870563.1">
    <property type="nucleotide sequence ID" value="NZ_JACOOL010000010.1"/>
</dbReference>
<dbReference type="Gene3D" id="1.10.10.10">
    <property type="entry name" value="Winged helix-like DNA-binding domain superfamily/Winged helix DNA-binding domain"/>
    <property type="match status" value="1"/>
</dbReference>
<dbReference type="AlphaFoldDB" id="A0A923L7N1"/>
<dbReference type="CDD" id="cd06171">
    <property type="entry name" value="Sigma70_r4"/>
    <property type="match status" value="1"/>
</dbReference>
<name>A0A923L7N1_9BACI</name>
<dbReference type="NCBIfam" id="TIGR02937">
    <property type="entry name" value="sigma70-ECF"/>
    <property type="match status" value="1"/>
</dbReference>
<evidence type="ECO:0000313" key="3">
    <source>
        <dbReference type="Proteomes" id="UP000637359"/>
    </source>
</evidence>
<dbReference type="Pfam" id="PF08281">
    <property type="entry name" value="Sigma70_r4_2"/>
    <property type="match status" value="1"/>
</dbReference>
<dbReference type="InterPro" id="IPR013249">
    <property type="entry name" value="RNA_pol_sigma70_r4_t2"/>
</dbReference>
<dbReference type="InterPro" id="IPR014284">
    <property type="entry name" value="RNA_pol_sigma-70_dom"/>
</dbReference>
<evidence type="ECO:0000259" key="1">
    <source>
        <dbReference type="Pfam" id="PF08281"/>
    </source>
</evidence>
<sequence length="163" mass="18951">MGEKTKDNWADKLILEYEQSKQELYKMKNNLGDSLLDQLDKTQINSMIETVQEAIDWMSTGREPNKIRGIDKKAAYQRMAIEDMDMFPSLEIIPQERKLDEKEKSTVLNILAEMTPRQRQCFLLHTVYAQSFAEIAEELNIGRSTVQKHIERAKSKICRANVV</sequence>
<dbReference type="Proteomes" id="UP000637359">
    <property type="component" value="Unassembled WGS sequence"/>
</dbReference>
<dbReference type="GO" id="GO:0003677">
    <property type="term" value="F:DNA binding"/>
    <property type="evidence" value="ECO:0007669"/>
    <property type="project" value="InterPro"/>
</dbReference>
<dbReference type="GO" id="GO:0016987">
    <property type="term" value="F:sigma factor activity"/>
    <property type="evidence" value="ECO:0007669"/>
    <property type="project" value="InterPro"/>
</dbReference>
<gene>
    <name evidence="2" type="ORF">H8S33_13670</name>
</gene>
<protein>
    <submittedName>
        <fullName evidence="2">Sigma-70 family RNA polymerase sigma factor</fullName>
    </submittedName>
</protein>
<dbReference type="GO" id="GO:0006352">
    <property type="term" value="P:DNA-templated transcription initiation"/>
    <property type="evidence" value="ECO:0007669"/>
    <property type="project" value="InterPro"/>
</dbReference>
<reference evidence="2" key="1">
    <citation type="submission" date="2020-08" db="EMBL/GenBank/DDBJ databases">
        <title>Genome public.</title>
        <authorList>
            <person name="Liu C."/>
            <person name="Sun Q."/>
        </authorList>
    </citation>
    <scope>NUCLEOTIDE SEQUENCE</scope>
    <source>
        <strain evidence="2">BX22</strain>
    </source>
</reference>
<dbReference type="InterPro" id="IPR036388">
    <property type="entry name" value="WH-like_DNA-bd_sf"/>
</dbReference>
<dbReference type="InterPro" id="IPR013324">
    <property type="entry name" value="RNA_pol_sigma_r3/r4-like"/>
</dbReference>
<comment type="caution">
    <text evidence="2">The sequence shown here is derived from an EMBL/GenBank/DDBJ whole genome shotgun (WGS) entry which is preliminary data.</text>
</comment>
<dbReference type="EMBL" id="JACOOL010000010">
    <property type="protein sequence ID" value="MBC5637855.1"/>
    <property type="molecule type" value="Genomic_DNA"/>
</dbReference>
<keyword evidence="3" id="KW-1185">Reference proteome</keyword>